<name>A0AAI9YUA4_9PEZI</name>
<proteinExistence type="predicted"/>
<evidence type="ECO:0000256" key="2">
    <source>
        <dbReference type="SAM" id="Phobius"/>
    </source>
</evidence>
<feature type="non-terminal residue" evidence="3">
    <location>
        <position position="1"/>
    </location>
</feature>
<comment type="caution">
    <text evidence="3">The sequence shown here is derived from an EMBL/GenBank/DDBJ whole genome shotgun (WGS) entry which is preliminary data.</text>
</comment>
<keyword evidence="2" id="KW-0812">Transmembrane</keyword>
<evidence type="ECO:0000313" key="4">
    <source>
        <dbReference type="Proteomes" id="UP001240678"/>
    </source>
</evidence>
<dbReference type="GeneID" id="85340989"/>
<keyword evidence="2" id="KW-1133">Transmembrane helix</keyword>
<feature type="compositionally biased region" description="Basic and acidic residues" evidence="1">
    <location>
        <begin position="139"/>
        <end position="150"/>
    </location>
</feature>
<feature type="transmembrane region" description="Helical" evidence="2">
    <location>
        <begin position="21"/>
        <end position="41"/>
    </location>
</feature>
<evidence type="ECO:0000256" key="1">
    <source>
        <dbReference type="SAM" id="MobiDB-lite"/>
    </source>
</evidence>
<reference evidence="3 4" key="1">
    <citation type="submission" date="2016-10" db="EMBL/GenBank/DDBJ databases">
        <title>The genome sequence of Colletotrichum fioriniae PJ7.</title>
        <authorList>
            <person name="Baroncelli R."/>
        </authorList>
    </citation>
    <scope>NUCLEOTIDE SEQUENCE [LARGE SCALE GENOMIC DNA]</scope>
    <source>
        <strain evidence="3 4">IMI 309622</strain>
    </source>
</reference>
<evidence type="ECO:0000313" key="3">
    <source>
        <dbReference type="EMBL" id="KAK1524196.1"/>
    </source>
</evidence>
<dbReference type="AlphaFoldDB" id="A0AAI9YUA4"/>
<protein>
    <submittedName>
        <fullName evidence="3">Uncharacterized protein</fullName>
    </submittedName>
</protein>
<dbReference type="RefSeq" id="XP_060312142.1">
    <property type="nucleotide sequence ID" value="XM_060457442.1"/>
</dbReference>
<sequence length="167" mass="19137">VSIRKGGRRKREGEGACKSHLVRFLLLLLLFFSLSPCASIRPSIPDLSLPYGVLDWSRCALYLNHLGFFFSFSFSLTLSFPSLFFSLLLLSPSLPLLFYPPPHLLTPSIHRSRHPIPIKFNYFSVSNKNGQPPNWTLSKEPRDKNEDPRSRTSWCTDTSINGYLKRH</sequence>
<feature type="region of interest" description="Disordered" evidence="1">
    <location>
        <begin position="131"/>
        <end position="153"/>
    </location>
</feature>
<dbReference type="Proteomes" id="UP001240678">
    <property type="component" value="Unassembled WGS sequence"/>
</dbReference>
<feature type="transmembrane region" description="Helical" evidence="2">
    <location>
        <begin position="61"/>
        <end position="90"/>
    </location>
</feature>
<keyword evidence="4" id="KW-1185">Reference proteome</keyword>
<gene>
    <name evidence="3" type="ORF">CCOS01_09283</name>
</gene>
<dbReference type="EMBL" id="MOOE01000009">
    <property type="protein sequence ID" value="KAK1524196.1"/>
    <property type="molecule type" value="Genomic_DNA"/>
</dbReference>
<organism evidence="3 4">
    <name type="scientific">Colletotrichum costaricense</name>
    <dbReference type="NCBI Taxonomy" id="1209916"/>
    <lineage>
        <taxon>Eukaryota</taxon>
        <taxon>Fungi</taxon>
        <taxon>Dikarya</taxon>
        <taxon>Ascomycota</taxon>
        <taxon>Pezizomycotina</taxon>
        <taxon>Sordariomycetes</taxon>
        <taxon>Hypocreomycetidae</taxon>
        <taxon>Glomerellales</taxon>
        <taxon>Glomerellaceae</taxon>
        <taxon>Colletotrichum</taxon>
        <taxon>Colletotrichum acutatum species complex</taxon>
    </lineage>
</organism>
<keyword evidence="2" id="KW-0472">Membrane</keyword>
<accession>A0AAI9YUA4</accession>